<evidence type="ECO:0000256" key="3">
    <source>
        <dbReference type="ARBA" id="ARBA00022670"/>
    </source>
</evidence>
<accession>A0A0S4IXL2</accession>
<dbReference type="PANTHER" id="PTHR32194:SF4">
    <property type="entry name" value="PROTEASOME SUBUNIT BETA TYPE-7"/>
    <property type="match status" value="1"/>
</dbReference>
<evidence type="ECO:0000256" key="9">
    <source>
        <dbReference type="RuleBase" id="RU004203"/>
    </source>
</evidence>
<proteinExistence type="inferred from homology"/>
<dbReference type="OMA" id="GTQVDLC"/>
<dbReference type="Proteomes" id="UP000051952">
    <property type="component" value="Unassembled WGS sequence"/>
</dbReference>
<organism evidence="10 11">
    <name type="scientific">Bodo saltans</name>
    <name type="common">Flagellated protozoan</name>
    <dbReference type="NCBI Taxonomy" id="75058"/>
    <lineage>
        <taxon>Eukaryota</taxon>
        <taxon>Discoba</taxon>
        <taxon>Euglenozoa</taxon>
        <taxon>Kinetoplastea</taxon>
        <taxon>Metakinetoplastina</taxon>
        <taxon>Eubodonida</taxon>
        <taxon>Bodonidae</taxon>
        <taxon>Bodo</taxon>
    </lineage>
</organism>
<evidence type="ECO:0000256" key="1">
    <source>
        <dbReference type="ARBA" id="ARBA00001198"/>
    </source>
</evidence>
<sequence>MSGKGFSFENVQRNLNLESQGFKHPKMLKTGTTIVGVVYRDGVVLGADTRATEGSIVADKQCKKIHYIAPNIMCCGAGTAADTENVTQMISAELTLQRHTTRKQSRVLEALTTLKRHLYKYQGHVSAALVLGGVDVEGPFLATVAPHGSTDRLPFVTMGSGSIAAMSALEAGYKDDLSLEEAKELVKAAILNGIFNDPYSGTQVDLCIITKQKTELLTGYFKPNQRLFPKVNVNLPPGTAPIAREEIRNLVTIEEI</sequence>
<dbReference type="Gene3D" id="3.60.20.10">
    <property type="entry name" value="Glutamine Phosphoribosylpyrophosphate, subunit 1, domain 1"/>
    <property type="match status" value="1"/>
</dbReference>
<evidence type="ECO:0000256" key="8">
    <source>
        <dbReference type="PIRSR" id="PIRSR600243-1"/>
    </source>
</evidence>
<dbReference type="OrthoDB" id="429533at2759"/>
<comment type="subcellular location">
    <subcellularLocation>
        <location evidence="9">Cytoplasm</location>
    </subcellularLocation>
    <subcellularLocation>
        <location evidence="9">Nucleus</location>
    </subcellularLocation>
</comment>
<comment type="subunit">
    <text evidence="9">Component of the proteasome complex.</text>
</comment>
<dbReference type="EMBL" id="CYKH01000792">
    <property type="protein sequence ID" value="CUG40870.1"/>
    <property type="molecule type" value="Genomic_DNA"/>
</dbReference>
<feature type="active site" description="Nucleophile" evidence="8">
    <location>
        <position position="32"/>
    </location>
</feature>
<keyword evidence="5" id="KW-0378">Hydrolase</keyword>
<gene>
    <name evidence="10" type="ORF">BSAL_05380</name>
</gene>
<dbReference type="GO" id="GO:0004298">
    <property type="term" value="F:threonine-type endopeptidase activity"/>
    <property type="evidence" value="ECO:0007669"/>
    <property type="project" value="UniProtKB-KW"/>
</dbReference>
<keyword evidence="11" id="KW-1185">Reference proteome</keyword>
<evidence type="ECO:0000256" key="7">
    <source>
        <dbReference type="ARBA" id="ARBA00023242"/>
    </source>
</evidence>
<dbReference type="PROSITE" id="PS51476">
    <property type="entry name" value="PROTEASOME_BETA_2"/>
    <property type="match status" value="1"/>
</dbReference>
<protein>
    <recommendedName>
        <fullName evidence="9">Proteasome subunit beta</fullName>
    </recommendedName>
</protein>
<dbReference type="GO" id="GO:0005634">
    <property type="term" value="C:nucleus"/>
    <property type="evidence" value="ECO:0007669"/>
    <property type="project" value="UniProtKB-SubCell"/>
</dbReference>
<comment type="similarity">
    <text evidence="9">Belongs to the peptidase T1B family.</text>
</comment>
<keyword evidence="3" id="KW-0645">Protease</keyword>
<dbReference type="PRINTS" id="PR00141">
    <property type="entry name" value="PROTEASOME"/>
</dbReference>
<dbReference type="GO" id="GO:0005839">
    <property type="term" value="C:proteasome core complex"/>
    <property type="evidence" value="ECO:0007669"/>
    <property type="project" value="InterPro"/>
</dbReference>
<reference evidence="11" key="1">
    <citation type="submission" date="2015-09" db="EMBL/GenBank/DDBJ databases">
        <authorList>
            <consortium name="Pathogen Informatics"/>
        </authorList>
    </citation>
    <scope>NUCLEOTIDE SEQUENCE [LARGE SCALE GENOMIC DNA]</scope>
    <source>
        <strain evidence="11">Lake Konstanz</strain>
    </source>
</reference>
<dbReference type="GO" id="GO:0051603">
    <property type="term" value="P:proteolysis involved in protein catabolic process"/>
    <property type="evidence" value="ECO:0007669"/>
    <property type="project" value="InterPro"/>
</dbReference>
<evidence type="ECO:0000313" key="11">
    <source>
        <dbReference type="Proteomes" id="UP000051952"/>
    </source>
</evidence>
<keyword evidence="7 9" id="KW-0539">Nucleus</keyword>
<dbReference type="CDD" id="cd03763">
    <property type="entry name" value="proteasome_beta_type_7"/>
    <property type="match status" value="1"/>
</dbReference>
<dbReference type="PANTHER" id="PTHR32194">
    <property type="entry name" value="METALLOPROTEASE TLDD"/>
    <property type="match status" value="1"/>
</dbReference>
<dbReference type="InterPro" id="IPR029055">
    <property type="entry name" value="Ntn_hydrolases_N"/>
</dbReference>
<dbReference type="AlphaFoldDB" id="A0A0S4IXL2"/>
<dbReference type="InterPro" id="IPR000243">
    <property type="entry name" value="Pept_T1A_subB"/>
</dbReference>
<keyword evidence="2 9" id="KW-0963">Cytoplasm</keyword>
<dbReference type="InterPro" id="IPR016050">
    <property type="entry name" value="Proteasome_bsu_CS"/>
</dbReference>
<dbReference type="PROSITE" id="PS00854">
    <property type="entry name" value="PROTEASOME_BETA_1"/>
    <property type="match status" value="1"/>
</dbReference>
<dbReference type="VEuPathDB" id="TriTrypDB:BSAL_05380"/>
<evidence type="ECO:0000256" key="2">
    <source>
        <dbReference type="ARBA" id="ARBA00022490"/>
    </source>
</evidence>
<keyword evidence="4" id="KW-0888">Threonine protease</keyword>
<dbReference type="InterPro" id="IPR001353">
    <property type="entry name" value="Proteasome_sua/b"/>
</dbReference>
<evidence type="ECO:0000313" key="10">
    <source>
        <dbReference type="EMBL" id="CUG40870.1"/>
    </source>
</evidence>
<comment type="function">
    <text evidence="9">Component of the proteasome, a multicatalytic proteinase complex which is characterized by its ability to cleave peptides with Arg, Phe, Tyr, Leu, and Glu adjacent to the leaving group at neutral or slightly basic pH. The proteasome has an ATP-dependent proteolytic activity.</text>
</comment>
<dbReference type="SUPFAM" id="SSF56235">
    <property type="entry name" value="N-terminal nucleophile aminohydrolases (Ntn hydrolases)"/>
    <property type="match status" value="1"/>
</dbReference>
<comment type="catalytic activity">
    <reaction evidence="1">
        <text>Cleavage of peptide bonds with very broad specificity.</text>
        <dbReference type="EC" id="3.4.25.1"/>
    </reaction>
</comment>
<dbReference type="InterPro" id="IPR023333">
    <property type="entry name" value="Proteasome_suB-type"/>
</dbReference>
<dbReference type="GO" id="GO:0005737">
    <property type="term" value="C:cytoplasm"/>
    <property type="evidence" value="ECO:0007669"/>
    <property type="project" value="UniProtKB-SubCell"/>
</dbReference>
<evidence type="ECO:0000256" key="6">
    <source>
        <dbReference type="ARBA" id="ARBA00022942"/>
    </source>
</evidence>
<keyword evidence="6 9" id="KW-0647">Proteasome</keyword>
<evidence type="ECO:0000256" key="4">
    <source>
        <dbReference type="ARBA" id="ARBA00022698"/>
    </source>
</evidence>
<name>A0A0S4IXL2_BODSA</name>
<dbReference type="Pfam" id="PF00227">
    <property type="entry name" value="Proteasome"/>
    <property type="match status" value="1"/>
</dbReference>
<evidence type="ECO:0000256" key="5">
    <source>
        <dbReference type="ARBA" id="ARBA00022801"/>
    </source>
</evidence>